<sequence>MDAFNYRDGELFAEGVALSAIADRFGTPTYVYSRAHIEAQYLAYAEALAGMPHLVCFAVKANSNLGVLNVLARLGAGFDIVSRGELERVLAAGGQADKIVFSGVGKTRDDMRRALEVGVHCFNVESAEELERLQEVAAQMGVRAPVSLRVNPDVDAGTHPYISTGLKENKFGIAIAAAEDVYVRAAQLPNLEIVGVDCHIGSQLTSLAPFIDALERLLDLVDRLAECGIYLRHIDLGGGLGVRYRDEEPPLAADYIKAVRERLAGRDLALVFEPGRFIVANAGVLLTRVEYLKHTEHKDFAIVDGAMNDLIRPALYQAWMDVSAVRPRDTEPRTYDIVGPICETGDFLAKERALALAEGDLLAVHSAGAYGFVMSSNYNTRGRAAEVLVDGDQAVQVRRRETLAELFAGESLLPE</sequence>
<comment type="pathway">
    <text evidence="5 7">Amino-acid biosynthesis; L-lysine biosynthesis via DAP pathway; L-lysine from DL-2,6-diaminopimelate: step 1/1.</text>
</comment>
<dbReference type="InterPro" id="IPR002986">
    <property type="entry name" value="DAP_deCOOHase_LysA"/>
</dbReference>
<keyword evidence="4 5" id="KW-0456">Lyase</keyword>
<feature type="binding site" evidence="5">
    <location>
        <position position="370"/>
    </location>
    <ligand>
        <name>substrate</name>
    </ligand>
</feature>
<evidence type="ECO:0000313" key="11">
    <source>
        <dbReference type="Proteomes" id="UP000693952"/>
    </source>
</evidence>
<comment type="subunit">
    <text evidence="5">Homodimer.</text>
</comment>
<proteinExistence type="inferred from homology"/>
<evidence type="ECO:0000256" key="1">
    <source>
        <dbReference type="ARBA" id="ARBA00001933"/>
    </source>
</evidence>
<organism evidence="10 11">
    <name type="scientific">Pseudomonas sessilinigenes</name>
    <dbReference type="NCBI Taxonomy" id="658629"/>
    <lineage>
        <taxon>Bacteria</taxon>
        <taxon>Pseudomonadati</taxon>
        <taxon>Pseudomonadota</taxon>
        <taxon>Gammaproteobacteria</taxon>
        <taxon>Pseudomonadales</taxon>
        <taxon>Pseudomonadaceae</taxon>
        <taxon>Pseudomonas</taxon>
    </lineage>
</organism>
<dbReference type="RefSeq" id="WP_124347109.1">
    <property type="nucleotide sequence ID" value="NZ_CP027706.1"/>
</dbReference>
<comment type="function">
    <text evidence="5">Specifically catalyzes the decarboxylation of meso-diaminopimelate (meso-DAP) to L-lysine.</text>
</comment>
<feature type="binding site" evidence="5">
    <location>
        <begin position="273"/>
        <end position="276"/>
    </location>
    <ligand>
        <name>pyridoxal 5'-phosphate</name>
        <dbReference type="ChEBI" id="CHEBI:597326"/>
    </ligand>
</feature>
<dbReference type="InterPro" id="IPR022653">
    <property type="entry name" value="De-COase2_pyr-phos_BS"/>
</dbReference>
<dbReference type="NCBIfam" id="TIGR01048">
    <property type="entry name" value="lysA"/>
    <property type="match status" value="1"/>
</dbReference>
<dbReference type="EC" id="4.1.1.20" evidence="5 6"/>
<dbReference type="PROSITE" id="PS00878">
    <property type="entry name" value="ODR_DC_2_1"/>
    <property type="match status" value="1"/>
</dbReference>
<keyword evidence="5 7" id="KW-0457">Lysine biosynthesis</keyword>
<dbReference type="CDD" id="cd06828">
    <property type="entry name" value="PLPDE_III_DapDC"/>
    <property type="match status" value="1"/>
</dbReference>
<evidence type="ECO:0000259" key="8">
    <source>
        <dbReference type="Pfam" id="PF00278"/>
    </source>
</evidence>
<keyword evidence="3 5" id="KW-0663">Pyridoxal phosphate</keyword>
<feature type="binding site" evidence="5">
    <location>
        <position position="312"/>
    </location>
    <ligand>
        <name>substrate</name>
    </ligand>
</feature>
<dbReference type="GO" id="GO:0008836">
    <property type="term" value="F:diaminopimelate decarboxylase activity"/>
    <property type="evidence" value="ECO:0007669"/>
    <property type="project" value="UniProtKB-EC"/>
</dbReference>
<dbReference type="InterPro" id="IPR022643">
    <property type="entry name" value="De-COase2_C"/>
</dbReference>
<keyword evidence="2 5" id="KW-0210">Decarboxylase</keyword>
<feature type="domain" description="Orn/DAP/Arg decarboxylase 2 N-terminal" evidence="9">
    <location>
        <begin position="35"/>
        <end position="280"/>
    </location>
</feature>
<dbReference type="Pfam" id="PF02784">
    <property type="entry name" value="Orn_Arg_deC_N"/>
    <property type="match status" value="1"/>
</dbReference>
<dbReference type="PRINTS" id="PR01179">
    <property type="entry name" value="ODADCRBXLASE"/>
</dbReference>
<dbReference type="PRINTS" id="PR01181">
    <property type="entry name" value="DAPDCRBXLASE"/>
</dbReference>
<evidence type="ECO:0000313" key="10">
    <source>
        <dbReference type="EMBL" id="QXH40618.1"/>
    </source>
</evidence>
<evidence type="ECO:0000256" key="7">
    <source>
        <dbReference type="RuleBase" id="RU003738"/>
    </source>
</evidence>
<evidence type="ECO:0000256" key="3">
    <source>
        <dbReference type="ARBA" id="ARBA00022898"/>
    </source>
</evidence>
<dbReference type="InterPro" id="IPR022657">
    <property type="entry name" value="De-COase2_CS"/>
</dbReference>
<dbReference type="HAMAP" id="MF_02120">
    <property type="entry name" value="LysA"/>
    <property type="match status" value="1"/>
</dbReference>
<dbReference type="SUPFAM" id="SSF51419">
    <property type="entry name" value="PLP-binding barrel"/>
    <property type="match status" value="1"/>
</dbReference>
<comment type="catalytic activity">
    <reaction evidence="5 7">
        <text>meso-2,6-diaminopimelate + H(+) = L-lysine + CO2</text>
        <dbReference type="Rhea" id="RHEA:15101"/>
        <dbReference type="ChEBI" id="CHEBI:15378"/>
        <dbReference type="ChEBI" id="CHEBI:16526"/>
        <dbReference type="ChEBI" id="CHEBI:32551"/>
        <dbReference type="ChEBI" id="CHEBI:57791"/>
        <dbReference type="EC" id="4.1.1.20"/>
    </reaction>
</comment>
<feature type="domain" description="Orn/DAP/Arg decarboxylase 2 C-terminal" evidence="8">
    <location>
        <begin position="30"/>
        <end position="368"/>
    </location>
</feature>
<evidence type="ECO:0000256" key="5">
    <source>
        <dbReference type="HAMAP-Rule" id="MF_02120"/>
    </source>
</evidence>
<evidence type="ECO:0000256" key="4">
    <source>
        <dbReference type="ARBA" id="ARBA00023239"/>
    </source>
</evidence>
<dbReference type="EMBL" id="CP077074">
    <property type="protein sequence ID" value="QXH40618.1"/>
    <property type="molecule type" value="Genomic_DNA"/>
</dbReference>
<dbReference type="Pfam" id="PF00278">
    <property type="entry name" value="Orn_DAP_Arg_deC"/>
    <property type="match status" value="1"/>
</dbReference>
<dbReference type="PANTHER" id="PTHR43727">
    <property type="entry name" value="DIAMINOPIMELATE DECARBOXYLASE"/>
    <property type="match status" value="1"/>
</dbReference>
<keyword evidence="5" id="KW-0028">Amino-acid biosynthesis</keyword>
<dbReference type="PANTHER" id="PTHR43727:SF2">
    <property type="entry name" value="GROUP IV DECARBOXYLASE"/>
    <property type="match status" value="1"/>
</dbReference>
<feature type="binding site" evidence="5">
    <location>
        <position position="343"/>
    </location>
    <ligand>
        <name>substrate</name>
    </ligand>
</feature>
<dbReference type="InterPro" id="IPR009006">
    <property type="entry name" value="Ala_racemase/Decarboxylase_C"/>
</dbReference>
<protein>
    <recommendedName>
        <fullName evidence="5 6">Diaminopimelate decarboxylase</fullName>
        <shortName evidence="5">DAP decarboxylase</shortName>
        <shortName evidence="5">DAPDC</shortName>
        <ecNumber evidence="5 6">4.1.1.20</ecNumber>
    </recommendedName>
</protein>
<feature type="binding site" evidence="5">
    <location>
        <position position="370"/>
    </location>
    <ligand>
        <name>pyridoxal 5'-phosphate</name>
        <dbReference type="ChEBI" id="CHEBI:597326"/>
    </ligand>
</feature>
<dbReference type="PROSITE" id="PS00879">
    <property type="entry name" value="ODR_DC_2_2"/>
    <property type="match status" value="1"/>
</dbReference>
<feature type="binding site" evidence="5">
    <location>
        <position position="316"/>
    </location>
    <ligand>
        <name>substrate</name>
    </ligand>
</feature>
<accession>A0ABX8MQJ1</accession>
<feature type="binding site" evidence="5">
    <location>
        <position position="239"/>
    </location>
    <ligand>
        <name>pyridoxal 5'-phosphate</name>
        <dbReference type="ChEBI" id="CHEBI:597326"/>
    </ligand>
</feature>
<dbReference type="SUPFAM" id="SSF50621">
    <property type="entry name" value="Alanine racemase C-terminal domain-like"/>
    <property type="match status" value="1"/>
</dbReference>
<feature type="binding site" evidence="5">
    <location>
        <position position="276"/>
    </location>
    <ligand>
        <name>substrate</name>
    </ligand>
</feature>
<dbReference type="InterPro" id="IPR022644">
    <property type="entry name" value="De-COase2_N"/>
</dbReference>
<dbReference type="Gene3D" id="2.40.37.10">
    <property type="entry name" value="Lyase, Ornithine Decarboxylase, Chain A, domain 1"/>
    <property type="match status" value="1"/>
</dbReference>
<gene>
    <name evidence="5 10" type="primary">lysA</name>
    <name evidence="10" type="ORF">KSS89_31180</name>
</gene>
<dbReference type="InterPro" id="IPR000183">
    <property type="entry name" value="Orn/DAP/Arg_de-COase"/>
</dbReference>
<dbReference type="InterPro" id="IPR029066">
    <property type="entry name" value="PLP-binding_barrel"/>
</dbReference>
<comment type="similarity">
    <text evidence="5">Belongs to the Orn/Lys/Arg decarboxylase class-II family. LysA subfamily.</text>
</comment>
<keyword evidence="11" id="KW-1185">Reference proteome</keyword>
<feature type="modified residue" description="N6-(pyridoxal phosphate)lysine" evidence="5">
    <location>
        <position position="60"/>
    </location>
</feature>
<name>A0ABX8MQJ1_9PSED</name>
<evidence type="ECO:0000256" key="2">
    <source>
        <dbReference type="ARBA" id="ARBA00022793"/>
    </source>
</evidence>
<dbReference type="Proteomes" id="UP000693952">
    <property type="component" value="Chromosome"/>
</dbReference>
<comment type="cofactor">
    <cofactor evidence="1 5 7">
        <name>pyridoxal 5'-phosphate</name>
        <dbReference type="ChEBI" id="CHEBI:597326"/>
    </cofactor>
</comment>
<evidence type="ECO:0000259" key="9">
    <source>
        <dbReference type="Pfam" id="PF02784"/>
    </source>
</evidence>
<reference evidence="10" key="1">
    <citation type="submission" date="2021-06" db="EMBL/GenBank/DDBJ databases">
        <title>Updating the genus Pseudomonas: Description of 43 new species and partition of the Pseudomonas putida group.</title>
        <authorList>
            <person name="Girard L."/>
            <person name="Lood C."/>
            <person name="Vandamme P."/>
            <person name="Rokni-Zadeh H."/>
            <person name="van Noort V."/>
            <person name="Hofte M."/>
            <person name="Lavigne R."/>
            <person name="De Mot R."/>
        </authorList>
    </citation>
    <scope>NUCLEOTIDE SEQUENCE</scope>
    <source>
        <strain evidence="10">CMR12a</strain>
    </source>
</reference>
<evidence type="ECO:0000256" key="6">
    <source>
        <dbReference type="NCBIfam" id="TIGR01048"/>
    </source>
</evidence>
<dbReference type="Gene3D" id="3.20.20.10">
    <property type="entry name" value="Alanine racemase"/>
    <property type="match status" value="1"/>
</dbReference>